<proteinExistence type="inferred from homology"/>
<evidence type="ECO:0000256" key="5">
    <source>
        <dbReference type="ARBA" id="ARBA00041564"/>
    </source>
</evidence>
<accession>A0A1B7I107</accession>
<dbReference type="InterPro" id="IPR005801">
    <property type="entry name" value="ADC_synthase"/>
</dbReference>
<dbReference type="Proteomes" id="UP000078286">
    <property type="component" value="Unassembled WGS sequence"/>
</dbReference>
<evidence type="ECO:0000256" key="1">
    <source>
        <dbReference type="ARBA" id="ARBA00000799"/>
    </source>
</evidence>
<reference evidence="7 8" key="1">
    <citation type="submission" date="2016-04" db="EMBL/GenBank/DDBJ databases">
        <title>ATOL: Assembling a taxonomically balanced genome-scale reconstruction of the evolutionary history of the Enterobacteriaceae.</title>
        <authorList>
            <person name="Plunkett G.III."/>
            <person name="Neeno-Eckwall E.C."/>
            <person name="Glasner J.D."/>
            <person name="Perna N.T."/>
        </authorList>
    </citation>
    <scope>NUCLEOTIDE SEQUENCE [LARGE SCALE GENOMIC DNA]</scope>
    <source>
        <strain evidence="7 8">ATCC 51607</strain>
    </source>
</reference>
<organism evidence="7 8">
    <name type="scientific">Buttiauxella noackiae ATCC 51607</name>
    <dbReference type="NCBI Taxonomy" id="1354255"/>
    <lineage>
        <taxon>Bacteria</taxon>
        <taxon>Pseudomonadati</taxon>
        <taxon>Pseudomonadota</taxon>
        <taxon>Gammaproteobacteria</taxon>
        <taxon>Enterobacterales</taxon>
        <taxon>Enterobacteriaceae</taxon>
        <taxon>Buttiauxella</taxon>
    </lineage>
</organism>
<evidence type="ECO:0000259" key="6">
    <source>
        <dbReference type="Pfam" id="PF00425"/>
    </source>
</evidence>
<evidence type="ECO:0000256" key="3">
    <source>
        <dbReference type="ARBA" id="ARBA00012824"/>
    </source>
</evidence>
<sequence>METLLVPQPQEKQLTPCANSFFFMSPYRSFSTSGCFTRLDCAALDGANPHGNLQKQLREAFENAKKHGIEKPVVVGAIPFDPSQPSALFIPQSWQTFSRAERQTDASQSRTAKPLNIAARKAIPEQDKFMEMVAHAAVRTSQPDIDKVVLSRLIDIKTDAPVDLDVLLNRLISQNPTSYNFHVPLPDGSSLVGASPELLLRKSGKNFSSLPLAGSARRDKENIPRDSEIGAQLLRSSKDRHEHGLVTQAMRDVLQPHSQHLTLSDTPELITTPTLWHLATPIYGQVEGHQHNALSLACLLHPTPALSGFPHDVAQKLIAELEPFDRELFGGIVGWCDADGNGEWVVTIRCARVGGNQVRLFAGAGIVPASSPESEWRETGVKLSTMLNVFGLK</sequence>
<dbReference type="InterPro" id="IPR004561">
    <property type="entry name" value="IsoChor_synthase"/>
</dbReference>
<comment type="caution">
    <text evidence="7">The sequence shown here is derived from an EMBL/GenBank/DDBJ whole genome shotgun (WGS) entry which is preliminary data.</text>
</comment>
<dbReference type="EMBL" id="LXEO01000003">
    <property type="protein sequence ID" value="OAT21809.1"/>
    <property type="molecule type" value="Genomic_DNA"/>
</dbReference>
<protein>
    <recommendedName>
        <fullName evidence="3">isochorismate synthase</fullName>
        <ecNumber evidence="3">5.4.4.2</ecNumber>
    </recommendedName>
    <alternativeName>
        <fullName evidence="5">Isochorismate mutase</fullName>
    </alternativeName>
</protein>
<keyword evidence="4 7" id="KW-0413">Isomerase</keyword>
<comment type="similarity">
    <text evidence="2">Belongs to the isochorismate synthase family.</text>
</comment>
<dbReference type="PANTHER" id="PTHR42839:SF2">
    <property type="entry name" value="ISOCHORISMATE SYNTHASE ENTC"/>
    <property type="match status" value="1"/>
</dbReference>
<evidence type="ECO:0000313" key="8">
    <source>
        <dbReference type="Proteomes" id="UP000078286"/>
    </source>
</evidence>
<evidence type="ECO:0000313" key="7">
    <source>
        <dbReference type="EMBL" id="OAT21809.1"/>
    </source>
</evidence>
<dbReference type="EC" id="5.4.4.2" evidence="3"/>
<dbReference type="GO" id="GO:0008909">
    <property type="term" value="F:isochorismate synthase activity"/>
    <property type="evidence" value="ECO:0007669"/>
    <property type="project" value="UniProtKB-EC"/>
</dbReference>
<dbReference type="PANTHER" id="PTHR42839">
    <property type="entry name" value="ISOCHORISMATE SYNTHASE ENTC"/>
    <property type="match status" value="1"/>
</dbReference>
<keyword evidence="8" id="KW-1185">Reference proteome</keyword>
<comment type="catalytic activity">
    <reaction evidence="1">
        <text>chorismate = isochorismate</text>
        <dbReference type="Rhea" id="RHEA:18985"/>
        <dbReference type="ChEBI" id="CHEBI:29748"/>
        <dbReference type="ChEBI" id="CHEBI:29780"/>
        <dbReference type="EC" id="5.4.4.2"/>
    </reaction>
</comment>
<dbReference type="Gene3D" id="3.60.120.10">
    <property type="entry name" value="Anthranilate synthase"/>
    <property type="match status" value="1"/>
</dbReference>
<gene>
    <name evidence="7" type="ORF">M979_0227</name>
</gene>
<dbReference type="NCBIfam" id="NF011591">
    <property type="entry name" value="PRK15016.1"/>
    <property type="match status" value="1"/>
</dbReference>
<dbReference type="Pfam" id="PF00425">
    <property type="entry name" value="Chorismate_bind"/>
    <property type="match status" value="1"/>
</dbReference>
<evidence type="ECO:0000256" key="4">
    <source>
        <dbReference type="ARBA" id="ARBA00023235"/>
    </source>
</evidence>
<dbReference type="PATRIC" id="fig|1354255.3.peg.230"/>
<feature type="domain" description="Chorismate-utilising enzyme C-terminal" evidence="6">
    <location>
        <begin position="126"/>
        <end position="382"/>
    </location>
</feature>
<name>A0A1B7I107_9ENTR</name>
<dbReference type="RefSeq" id="WP_064553199.1">
    <property type="nucleotide sequence ID" value="NZ_LXEO01000003.1"/>
</dbReference>
<evidence type="ECO:0000256" key="2">
    <source>
        <dbReference type="ARBA" id="ARBA00005297"/>
    </source>
</evidence>
<dbReference type="NCBIfam" id="TIGR00543">
    <property type="entry name" value="isochor_syn"/>
    <property type="match status" value="1"/>
</dbReference>
<dbReference type="AlphaFoldDB" id="A0A1B7I107"/>
<dbReference type="SUPFAM" id="SSF56322">
    <property type="entry name" value="ADC synthase"/>
    <property type="match status" value="1"/>
</dbReference>
<dbReference type="InterPro" id="IPR015890">
    <property type="entry name" value="Chorismate_C"/>
</dbReference>